<dbReference type="PROSITE" id="PS00086">
    <property type="entry name" value="CYTOCHROME_P450"/>
    <property type="match status" value="1"/>
</dbReference>
<keyword evidence="9 14" id="KW-0560">Oxidoreductase</keyword>
<sequence>MFMDAFSNILCSILFGDRYDYTDRRFKKLLFIAEEIFRLTSSPWGQVQTILPTLMSYIPGPHHKAVSFSEEMVEFVAEIVKSCQQTLDLSKPKHFVDCFLIKMEKEKDDPNTEFTMKNLLYTIHNLFLAATETLSISLRHALLSLLVYPEIEDKLHEEIDRVIGRDRMVNMEDKFNMPYTQAVIHEVQRFCDIAPFNVPHMVTKDTMFRGYHIPKGTDVYTLLCTVHRDSTQFTTPYKFNPNHFLDENGQFKKNEAFMAFSIGKRSCPGEGVARMELFIFLTTILQNFKLTSQMKFSEDDVAPKLKGFLNVPINYELSFIPR</sequence>
<evidence type="ECO:0000256" key="1">
    <source>
        <dbReference type="ARBA" id="ARBA00001971"/>
    </source>
</evidence>
<comment type="subcellular location">
    <subcellularLocation>
        <location evidence="3">Endoplasmic reticulum membrane</location>
        <topology evidence="3">Peripheral membrane protein</topology>
    </subcellularLocation>
    <subcellularLocation>
        <location evidence="2">Microsome membrane</location>
        <topology evidence="2">Peripheral membrane protein</topology>
    </subcellularLocation>
</comment>
<comment type="cofactor">
    <cofactor evidence="1 13">
        <name>heme</name>
        <dbReference type="ChEBI" id="CHEBI:30413"/>
    </cofactor>
</comment>
<dbReference type="InterPro" id="IPR050182">
    <property type="entry name" value="Cytochrome_P450_fam2"/>
</dbReference>
<dbReference type="OrthoDB" id="2789670at2759"/>
<name>A0A2G9R8L6_AQUCT</name>
<dbReference type="Gene3D" id="1.10.630.10">
    <property type="entry name" value="Cytochrome P450"/>
    <property type="match status" value="1"/>
</dbReference>
<dbReference type="EMBL" id="KV953554">
    <property type="protein sequence ID" value="PIO24216.1"/>
    <property type="molecule type" value="Genomic_DNA"/>
</dbReference>
<dbReference type="InterPro" id="IPR002401">
    <property type="entry name" value="Cyt_P450_E_grp-I"/>
</dbReference>
<comment type="similarity">
    <text evidence="4 14">Belongs to the cytochrome P450 family.</text>
</comment>
<dbReference type="Proteomes" id="UP000228934">
    <property type="component" value="Unassembled WGS sequence"/>
</dbReference>
<keyword evidence="6 13" id="KW-0479">Metal-binding</keyword>
<dbReference type="InterPro" id="IPR017972">
    <property type="entry name" value="Cyt_P450_CS"/>
</dbReference>
<reference evidence="16" key="1">
    <citation type="journal article" date="2017" name="Nat. Commun.">
        <title>The North American bullfrog draft genome provides insight into hormonal regulation of long noncoding RNA.</title>
        <authorList>
            <person name="Hammond S.A."/>
            <person name="Warren R.L."/>
            <person name="Vandervalk B.P."/>
            <person name="Kucuk E."/>
            <person name="Khan H."/>
            <person name="Gibb E.A."/>
            <person name="Pandoh P."/>
            <person name="Kirk H."/>
            <person name="Zhao Y."/>
            <person name="Jones M."/>
            <person name="Mungall A.J."/>
            <person name="Coope R."/>
            <person name="Pleasance S."/>
            <person name="Moore R.A."/>
            <person name="Holt R.A."/>
            <person name="Round J.M."/>
            <person name="Ohora S."/>
            <person name="Walle B.V."/>
            <person name="Veldhoen N."/>
            <person name="Helbing C.C."/>
            <person name="Birol I."/>
        </authorList>
    </citation>
    <scope>NUCLEOTIDE SEQUENCE [LARGE SCALE GENOMIC DNA]</scope>
</reference>
<evidence type="ECO:0000256" key="12">
    <source>
        <dbReference type="ARBA" id="ARBA00023136"/>
    </source>
</evidence>
<dbReference type="PANTHER" id="PTHR24300:SF393">
    <property type="entry name" value="CYTOCHROME P450 2A6"/>
    <property type="match status" value="1"/>
</dbReference>
<dbReference type="Pfam" id="PF00067">
    <property type="entry name" value="p450"/>
    <property type="match status" value="1"/>
</dbReference>
<evidence type="ECO:0000313" key="15">
    <source>
        <dbReference type="EMBL" id="PIO24216.1"/>
    </source>
</evidence>
<organism evidence="15 16">
    <name type="scientific">Aquarana catesbeiana</name>
    <name type="common">American bullfrog</name>
    <name type="synonym">Rana catesbeiana</name>
    <dbReference type="NCBI Taxonomy" id="8400"/>
    <lineage>
        <taxon>Eukaryota</taxon>
        <taxon>Metazoa</taxon>
        <taxon>Chordata</taxon>
        <taxon>Craniata</taxon>
        <taxon>Vertebrata</taxon>
        <taxon>Euteleostomi</taxon>
        <taxon>Amphibia</taxon>
        <taxon>Batrachia</taxon>
        <taxon>Anura</taxon>
        <taxon>Neobatrachia</taxon>
        <taxon>Ranoidea</taxon>
        <taxon>Ranidae</taxon>
        <taxon>Aquarana</taxon>
    </lineage>
</organism>
<feature type="binding site" description="axial binding residue" evidence="13">
    <location>
        <position position="267"/>
    </location>
    <ligand>
        <name>heme</name>
        <dbReference type="ChEBI" id="CHEBI:30413"/>
    </ligand>
    <ligandPart>
        <name>Fe</name>
        <dbReference type="ChEBI" id="CHEBI:18248"/>
    </ligandPart>
</feature>
<dbReference type="InterPro" id="IPR036396">
    <property type="entry name" value="Cyt_P450_sf"/>
</dbReference>
<evidence type="ECO:0000256" key="6">
    <source>
        <dbReference type="ARBA" id="ARBA00022723"/>
    </source>
</evidence>
<dbReference type="FunFam" id="1.10.630.10:FF:000238">
    <property type="entry name" value="Cytochrome P450 2A6"/>
    <property type="match status" value="1"/>
</dbReference>
<dbReference type="PANTHER" id="PTHR24300">
    <property type="entry name" value="CYTOCHROME P450 508A4-RELATED"/>
    <property type="match status" value="1"/>
</dbReference>
<dbReference type="GO" id="GO:0006805">
    <property type="term" value="P:xenobiotic metabolic process"/>
    <property type="evidence" value="ECO:0007669"/>
    <property type="project" value="TreeGrafter"/>
</dbReference>
<dbReference type="SUPFAM" id="SSF48264">
    <property type="entry name" value="Cytochrome P450"/>
    <property type="match status" value="1"/>
</dbReference>
<evidence type="ECO:0000256" key="13">
    <source>
        <dbReference type="PIRSR" id="PIRSR602401-1"/>
    </source>
</evidence>
<dbReference type="GO" id="GO:0019373">
    <property type="term" value="P:epoxygenase P450 pathway"/>
    <property type="evidence" value="ECO:0007669"/>
    <property type="project" value="TreeGrafter"/>
</dbReference>
<keyword evidence="8" id="KW-0492">Microsome</keyword>
<dbReference type="InterPro" id="IPR001128">
    <property type="entry name" value="Cyt_P450"/>
</dbReference>
<evidence type="ECO:0000256" key="9">
    <source>
        <dbReference type="ARBA" id="ARBA00023002"/>
    </source>
</evidence>
<evidence type="ECO:0000256" key="10">
    <source>
        <dbReference type="ARBA" id="ARBA00023004"/>
    </source>
</evidence>
<keyword evidence="10 13" id="KW-0408">Iron</keyword>
<proteinExistence type="inferred from homology"/>
<evidence type="ECO:0000256" key="2">
    <source>
        <dbReference type="ARBA" id="ARBA00004174"/>
    </source>
</evidence>
<dbReference type="GO" id="GO:0016712">
    <property type="term" value="F:oxidoreductase activity, acting on paired donors, with incorporation or reduction of molecular oxygen, reduced flavin or flavoprotein as one donor, and incorporation of one atom of oxygen"/>
    <property type="evidence" value="ECO:0007669"/>
    <property type="project" value="TreeGrafter"/>
</dbReference>
<keyword evidence="16" id="KW-1185">Reference proteome</keyword>
<keyword evidence="11 14" id="KW-0503">Monooxygenase</keyword>
<dbReference type="GO" id="GO:0005789">
    <property type="term" value="C:endoplasmic reticulum membrane"/>
    <property type="evidence" value="ECO:0007669"/>
    <property type="project" value="UniProtKB-SubCell"/>
</dbReference>
<evidence type="ECO:0000256" key="11">
    <source>
        <dbReference type="ARBA" id="ARBA00023033"/>
    </source>
</evidence>
<evidence type="ECO:0000256" key="3">
    <source>
        <dbReference type="ARBA" id="ARBA00004406"/>
    </source>
</evidence>
<protein>
    <submittedName>
        <fullName evidence="15">Uncharacterized protein</fullName>
    </submittedName>
</protein>
<accession>A0A2G9R8L6</accession>
<evidence type="ECO:0000313" key="16">
    <source>
        <dbReference type="Proteomes" id="UP000228934"/>
    </source>
</evidence>
<gene>
    <name evidence="15" type="ORF">AB205_0090180</name>
</gene>
<keyword evidence="7" id="KW-0256">Endoplasmic reticulum</keyword>
<evidence type="ECO:0000256" key="8">
    <source>
        <dbReference type="ARBA" id="ARBA00022848"/>
    </source>
</evidence>
<dbReference type="GO" id="GO:0020037">
    <property type="term" value="F:heme binding"/>
    <property type="evidence" value="ECO:0007669"/>
    <property type="project" value="InterPro"/>
</dbReference>
<dbReference type="PRINTS" id="PR00463">
    <property type="entry name" value="EP450I"/>
</dbReference>
<evidence type="ECO:0000256" key="7">
    <source>
        <dbReference type="ARBA" id="ARBA00022824"/>
    </source>
</evidence>
<keyword evidence="12" id="KW-0472">Membrane</keyword>
<dbReference type="AlphaFoldDB" id="A0A2G9R8L6"/>
<dbReference type="PRINTS" id="PR00385">
    <property type="entry name" value="P450"/>
</dbReference>
<evidence type="ECO:0000256" key="14">
    <source>
        <dbReference type="RuleBase" id="RU000461"/>
    </source>
</evidence>
<keyword evidence="5 13" id="KW-0349">Heme</keyword>
<evidence type="ECO:0000256" key="4">
    <source>
        <dbReference type="ARBA" id="ARBA00010617"/>
    </source>
</evidence>
<dbReference type="GO" id="GO:0005506">
    <property type="term" value="F:iron ion binding"/>
    <property type="evidence" value="ECO:0007669"/>
    <property type="project" value="InterPro"/>
</dbReference>
<dbReference type="GO" id="GO:0008392">
    <property type="term" value="F:arachidonate epoxygenase activity"/>
    <property type="evidence" value="ECO:0007669"/>
    <property type="project" value="TreeGrafter"/>
</dbReference>
<evidence type="ECO:0000256" key="5">
    <source>
        <dbReference type="ARBA" id="ARBA00022617"/>
    </source>
</evidence>